<dbReference type="PANTHER" id="PTHR10656">
    <property type="entry name" value="CELL FATE DETERMINING PROTEIN MAB21-RELATED"/>
    <property type="match status" value="1"/>
</dbReference>
<dbReference type="InterPro" id="IPR024810">
    <property type="entry name" value="MAB21L/cGLR"/>
</dbReference>
<dbReference type="SMART" id="SM01265">
    <property type="entry name" value="Mab-21"/>
    <property type="match status" value="1"/>
</dbReference>
<proteinExistence type="predicted"/>
<organism evidence="2 3">
    <name type="scientific">Lingula anatina</name>
    <name type="common">Brachiopod</name>
    <name type="synonym">Lingula unguis</name>
    <dbReference type="NCBI Taxonomy" id="7574"/>
    <lineage>
        <taxon>Eukaryota</taxon>
        <taxon>Metazoa</taxon>
        <taxon>Spiralia</taxon>
        <taxon>Lophotrochozoa</taxon>
        <taxon>Brachiopoda</taxon>
        <taxon>Linguliformea</taxon>
        <taxon>Lingulata</taxon>
        <taxon>Lingulida</taxon>
        <taxon>Linguloidea</taxon>
        <taxon>Lingulidae</taxon>
        <taxon>Lingula</taxon>
    </lineage>
</organism>
<sequence length="650" mass="74331">MMEQDKESRTFYEIILKYFLPMPVVENENVKHRVRERSTTNMAKAFVEKLSVPVTQNQSQVSSGSRLDGLSVPEHIVVSTAGSAHGLTHKSSYEMSDIDDMAVVANLFVSKNGVSKSRIFDTEPTSNPLYIRLRLTKDFVKLAREEGYTISRTDYLPTRAVTDTAMENATSAAKVMNPELLSRHTQMTDIHGPAATSVIDIPGFAYQAQLNRDNVIAYRHDLWPAEAWIHRHRKSGWPDKGLLHQCVSAGCYIVPVGPGGLQGLEWRYSFTAQERLLANSLTLLQRKVYIIMKLIQRHCVLEEFPSTALSSYHLKNVFFWLCEKIPRGHWTGANIYQILVTFLDEMLGCLVRGYLPHYFVPEGNLFARVPKAHLRQLARSIKKSRNNMFEVLATLGLKVQFIDLYNARSPMLLFIQSLQSRQPTTSFQQILISTLNSLADDYIREIRLWLGKIKAGQAHKLDGFKNKDNEEKDRNTLNLQEPEGVSETAGDWIQDQGLYHIALNNLTECLQLAVCDMENLRMNKSCQHQHTREFLLAVMVKYMVKHSLEASIVVWILTYINFRTEKHVDVKSTLENLFALFEKNDPTALTREEYQTWKLSVLTAADHPVVLECLPNAEWHKRMIMGTDSNLLNWIFKGVLKAFRGIDIDI</sequence>
<dbReference type="Gene3D" id="1.10.1410.40">
    <property type="match status" value="1"/>
</dbReference>
<dbReference type="Pfam" id="PF20266">
    <property type="entry name" value="Mab-21_C"/>
    <property type="match status" value="1"/>
</dbReference>
<dbReference type="InParanoid" id="A0A1S3IMJ5"/>
<dbReference type="RefSeq" id="XP_013399423.1">
    <property type="nucleotide sequence ID" value="XM_013543969.2"/>
</dbReference>
<keyword evidence="2" id="KW-1185">Reference proteome</keyword>
<feature type="domain" description="Mab-21-like HhH/H2TH-like" evidence="1">
    <location>
        <begin position="286"/>
        <end position="382"/>
    </location>
</feature>
<evidence type="ECO:0000259" key="1">
    <source>
        <dbReference type="Pfam" id="PF20266"/>
    </source>
</evidence>
<gene>
    <name evidence="3" type="primary">LOC106165669</name>
</gene>
<name>A0A1S3IMJ5_LINAN</name>
<dbReference type="Proteomes" id="UP000085678">
    <property type="component" value="Unplaced"/>
</dbReference>
<dbReference type="InterPro" id="IPR046906">
    <property type="entry name" value="Mab-21_HhH/H2TH-like"/>
</dbReference>
<dbReference type="PANTHER" id="PTHR10656:SF69">
    <property type="entry name" value="MAB-21-LIKE HHH_H2TH-LIKE DOMAIN-CONTAINING PROTEIN"/>
    <property type="match status" value="1"/>
</dbReference>
<dbReference type="AlphaFoldDB" id="A0A1S3IMJ5"/>
<protein>
    <submittedName>
        <fullName evidence="3">Uncharacterized protein LOC106165669</fullName>
    </submittedName>
</protein>
<evidence type="ECO:0000313" key="3">
    <source>
        <dbReference type="RefSeq" id="XP_013399423.1"/>
    </source>
</evidence>
<accession>A0A1S3IMJ5</accession>
<evidence type="ECO:0000313" key="2">
    <source>
        <dbReference type="Proteomes" id="UP000085678"/>
    </source>
</evidence>
<reference evidence="3" key="1">
    <citation type="submission" date="2025-08" db="UniProtKB">
        <authorList>
            <consortium name="RefSeq"/>
        </authorList>
    </citation>
    <scope>IDENTIFICATION</scope>
    <source>
        <tissue evidence="3">Gonads</tissue>
    </source>
</reference>
<dbReference type="KEGG" id="lak:106165669"/>
<dbReference type="GeneID" id="106165669"/>
<dbReference type="OrthoDB" id="269173at2759"/>